<accession>A0A839DU60</accession>
<evidence type="ECO:0000313" key="2">
    <source>
        <dbReference type="Proteomes" id="UP000569329"/>
    </source>
</evidence>
<comment type="caution">
    <text evidence="1">The sequence shown here is derived from an EMBL/GenBank/DDBJ whole genome shotgun (WGS) entry which is preliminary data.</text>
</comment>
<keyword evidence="2" id="KW-1185">Reference proteome</keyword>
<gene>
    <name evidence="1" type="ORF">FHX42_002873</name>
</gene>
<protein>
    <submittedName>
        <fullName evidence="1">Uncharacterized protein</fullName>
    </submittedName>
</protein>
<dbReference type="Proteomes" id="UP000569329">
    <property type="component" value="Unassembled WGS sequence"/>
</dbReference>
<dbReference type="EMBL" id="JACGWZ010000003">
    <property type="protein sequence ID" value="MBA8825522.1"/>
    <property type="molecule type" value="Genomic_DNA"/>
</dbReference>
<sequence>MDFRDELRVGEHTYSVRAGTSDCADQPASVAVEFTGADADGRIVAEGNLLMAVEGFADAVAFLTRTLDGAAALHGVRPTGLNTARARSRPANAGQPWTEELDERLRQRWMAAAETSGGELLAELARDFARTRGSIRARVAYLGCDPDVPGRARTTADQP</sequence>
<proteinExistence type="predicted"/>
<dbReference type="AlphaFoldDB" id="A0A839DU60"/>
<evidence type="ECO:0000313" key="1">
    <source>
        <dbReference type="EMBL" id="MBA8825522.1"/>
    </source>
</evidence>
<reference evidence="1 2" key="1">
    <citation type="submission" date="2020-07" db="EMBL/GenBank/DDBJ databases">
        <title>Sequencing the genomes of 1000 actinobacteria strains.</title>
        <authorList>
            <person name="Klenk H.-P."/>
        </authorList>
    </citation>
    <scope>NUCLEOTIDE SEQUENCE [LARGE SCALE GENOMIC DNA]</scope>
    <source>
        <strain evidence="1 2">DSM 45975</strain>
    </source>
</reference>
<dbReference type="RefSeq" id="WP_182544686.1">
    <property type="nucleotide sequence ID" value="NZ_JACGWZ010000003.1"/>
</dbReference>
<name>A0A839DU60_9PSEU</name>
<organism evidence="1 2">
    <name type="scientific">Halosaccharopolyspora lacisalsi</name>
    <dbReference type="NCBI Taxonomy" id="1000566"/>
    <lineage>
        <taxon>Bacteria</taxon>
        <taxon>Bacillati</taxon>
        <taxon>Actinomycetota</taxon>
        <taxon>Actinomycetes</taxon>
        <taxon>Pseudonocardiales</taxon>
        <taxon>Pseudonocardiaceae</taxon>
        <taxon>Halosaccharopolyspora</taxon>
    </lineage>
</organism>